<keyword evidence="2" id="KW-0413">Isomerase</keyword>
<accession>A0A7W5DUM7</accession>
<reference evidence="2 3" key="1">
    <citation type="submission" date="2020-08" db="EMBL/GenBank/DDBJ databases">
        <title>Genomic Encyclopedia of Type Strains, Phase III (KMG-III): the genomes of soil and plant-associated and newly described type strains.</title>
        <authorList>
            <person name="Whitman W."/>
        </authorList>
    </citation>
    <scope>NUCLEOTIDE SEQUENCE [LARGE SCALE GENOMIC DNA]</scope>
    <source>
        <strain evidence="2 3">CECT 8075</strain>
    </source>
</reference>
<dbReference type="GO" id="GO:0016853">
    <property type="term" value="F:isomerase activity"/>
    <property type="evidence" value="ECO:0007669"/>
    <property type="project" value="UniProtKB-KW"/>
</dbReference>
<dbReference type="InterPro" id="IPR050312">
    <property type="entry name" value="IolE/XylAMocC-like"/>
</dbReference>
<organism evidence="2 3">
    <name type="scientific">Aporhodopirellula rubra</name>
    <dbReference type="NCBI Taxonomy" id="980271"/>
    <lineage>
        <taxon>Bacteria</taxon>
        <taxon>Pseudomonadati</taxon>
        <taxon>Planctomycetota</taxon>
        <taxon>Planctomycetia</taxon>
        <taxon>Pirellulales</taxon>
        <taxon>Pirellulaceae</taxon>
        <taxon>Aporhodopirellula</taxon>
    </lineage>
</organism>
<gene>
    <name evidence="2" type="ORF">FHS27_000248</name>
</gene>
<dbReference type="InterPro" id="IPR036237">
    <property type="entry name" value="Xyl_isomerase-like_sf"/>
</dbReference>
<dbReference type="EC" id="5.1.3.31" evidence="2"/>
<dbReference type="Proteomes" id="UP000536179">
    <property type="component" value="Unassembled WGS sequence"/>
</dbReference>
<dbReference type="PANTHER" id="PTHR12110">
    <property type="entry name" value="HYDROXYPYRUVATE ISOMERASE"/>
    <property type="match status" value="1"/>
</dbReference>
<dbReference type="InterPro" id="IPR013022">
    <property type="entry name" value="Xyl_isomerase-like_TIM-brl"/>
</dbReference>
<dbReference type="Pfam" id="PF01261">
    <property type="entry name" value="AP_endonuc_2"/>
    <property type="match status" value="1"/>
</dbReference>
<evidence type="ECO:0000259" key="1">
    <source>
        <dbReference type="Pfam" id="PF01261"/>
    </source>
</evidence>
<dbReference type="PANTHER" id="PTHR12110:SF41">
    <property type="entry name" value="INOSOSE DEHYDRATASE"/>
    <property type="match status" value="1"/>
</dbReference>
<protein>
    <submittedName>
        <fullName evidence="2">D-psicose/D-tagatose/L-ribulose 3-epimerase</fullName>
        <ecNumber evidence="2">5.1.3.30</ecNumber>
        <ecNumber evidence="2">5.1.3.31</ecNumber>
    </submittedName>
</protein>
<dbReference type="AlphaFoldDB" id="A0A7W5DUM7"/>
<evidence type="ECO:0000313" key="3">
    <source>
        <dbReference type="Proteomes" id="UP000536179"/>
    </source>
</evidence>
<proteinExistence type="predicted"/>
<feature type="domain" description="Xylose isomerase-like TIM barrel" evidence="1">
    <location>
        <begin position="36"/>
        <end position="287"/>
    </location>
</feature>
<sequence>MSRFPVELGEKNPMKYGMNLLLWSGEVTAEMLPVCDQLKQAGFDGVELPMFNLDLDYAELGKQLDSLGLGRTAVTIRNEEDNPISCDPAIRKLGVQRNKQTLDCCAAAGVETLVGPYHSAIGLFSGNGPTEDEWKWGVESMREMAEYAGKVGVRLGVEALNRFECYFLNTHGDSTRFVREVDHPACGIMYDTFHSNIEEKSITDAVNAAGDKLFHIHISENDRSTPGTGGINWQENFDAIVGSGYDGWLVIEAFGLALPEIAAATKIWRRMFTDEITLAKEGLAFMKSEVEKRKANA</sequence>
<dbReference type="EMBL" id="JACHXU010000001">
    <property type="protein sequence ID" value="MBB3204484.1"/>
    <property type="molecule type" value="Genomic_DNA"/>
</dbReference>
<dbReference type="EC" id="5.1.3.30" evidence="2"/>
<comment type="caution">
    <text evidence="2">The sequence shown here is derived from an EMBL/GenBank/DDBJ whole genome shotgun (WGS) entry which is preliminary data.</text>
</comment>
<keyword evidence="3" id="KW-1185">Reference proteome</keyword>
<dbReference type="SUPFAM" id="SSF51658">
    <property type="entry name" value="Xylose isomerase-like"/>
    <property type="match status" value="1"/>
</dbReference>
<dbReference type="Gene3D" id="3.20.20.150">
    <property type="entry name" value="Divalent-metal-dependent TIM barrel enzymes"/>
    <property type="match status" value="1"/>
</dbReference>
<name>A0A7W5DUM7_9BACT</name>
<evidence type="ECO:0000313" key="2">
    <source>
        <dbReference type="EMBL" id="MBB3204484.1"/>
    </source>
</evidence>